<keyword evidence="4" id="KW-1185">Reference proteome</keyword>
<dbReference type="CDD" id="cd05382">
    <property type="entry name" value="CAP_GAPR1-like"/>
    <property type="match status" value="2"/>
</dbReference>
<sequence>MDLGRYSRTLHAHDFTPGGNSRVVMIRKKDQRTFASATNEPKFETLTKETVQTFRGNKIERKITSQKRDLEETQKDLLDKFSFISIHGTGVCCGKSSTGSGTTPRKSSVRKKSETFVVQPTAADRFATECLEAHNRFRELHKAPPLKLSKKLCKVSEEWARHLAAKGEMQHRPDCSYGENLFQIWSPGLTLTGAEPVECWYQEIEDHVFHQEPSTLKTGHFTQVVWLESQELGVGVAKSKTGQMFVVANYDPPGNFIGSFAENVPPLGGFAETPKSLASEVKNDDKFQDEMLKLHNEYRAKHGAPPLKLNKDLSNYAQEWAVFLARENRFEHRPRNPHGENIFCLTSSQVATAKDAVTTWYSESKNYHYGIEPKVLNSGHFTQMIWRESKEVGVGRAKSRSGKVMIVANYRPRGNIVGQFAANVQRPIH</sequence>
<feature type="compositionally biased region" description="Polar residues" evidence="1">
    <location>
        <begin position="95"/>
        <end position="106"/>
    </location>
</feature>
<protein>
    <recommendedName>
        <fullName evidence="2">SCP domain-containing protein</fullName>
    </recommendedName>
</protein>
<evidence type="ECO:0000256" key="1">
    <source>
        <dbReference type="SAM" id="MobiDB-lite"/>
    </source>
</evidence>
<feature type="domain" description="SCP" evidence="2">
    <location>
        <begin position="125"/>
        <end position="258"/>
    </location>
</feature>
<proteinExistence type="predicted"/>
<dbReference type="EMBL" id="JBFDAA010000016">
    <property type="protein sequence ID" value="KAL1117015.1"/>
    <property type="molecule type" value="Genomic_DNA"/>
</dbReference>
<feature type="region of interest" description="Disordered" evidence="1">
    <location>
        <begin position="94"/>
        <end position="114"/>
    </location>
</feature>
<dbReference type="PRINTS" id="PR00837">
    <property type="entry name" value="V5TPXLIKE"/>
</dbReference>
<dbReference type="PROSITE" id="PS01009">
    <property type="entry name" value="CRISP_1"/>
    <property type="match status" value="2"/>
</dbReference>
<dbReference type="InterPro" id="IPR034113">
    <property type="entry name" value="SCP_GAPR1-like"/>
</dbReference>
<accession>A0ABD0Y235</accession>
<dbReference type="InterPro" id="IPR014044">
    <property type="entry name" value="CAP_dom"/>
</dbReference>
<dbReference type="InterPro" id="IPR001283">
    <property type="entry name" value="CRISP-related"/>
</dbReference>
<evidence type="ECO:0000313" key="3">
    <source>
        <dbReference type="EMBL" id="KAL1117015.1"/>
    </source>
</evidence>
<reference evidence="3 4" key="1">
    <citation type="submission" date="2024-07" db="EMBL/GenBank/DDBJ databases">
        <title>Chromosome-level genome assembly of the water stick insect Ranatra chinensis (Heteroptera: Nepidae).</title>
        <authorList>
            <person name="Liu X."/>
        </authorList>
    </citation>
    <scope>NUCLEOTIDE SEQUENCE [LARGE SCALE GENOMIC DNA]</scope>
    <source>
        <strain evidence="3">Cailab_2021Rc</strain>
        <tissue evidence="3">Muscle</tissue>
    </source>
</reference>
<dbReference type="SMART" id="SM00198">
    <property type="entry name" value="SCP"/>
    <property type="match status" value="2"/>
</dbReference>
<dbReference type="GO" id="GO:0005576">
    <property type="term" value="C:extracellular region"/>
    <property type="evidence" value="ECO:0007669"/>
    <property type="project" value="UniProtKB-SubCell"/>
</dbReference>
<dbReference type="Proteomes" id="UP001558652">
    <property type="component" value="Unassembled WGS sequence"/>
</dbReference>
<name>A0ABD0Y235_9HEMI</name>
<feature type="domain" description="SCP" evidence="2">
    <location>
        <begin position="286"/>
        <end position="418"/>
    </location>
</feature>
<evidence type="ECO:0000313" key="4">
    <source>
        <dbReference type="Proteomes" id="UP001558652"/>
    </source>
</evidence>
<dbReference type="SUPFAM" id="SSF55797">
    <property type="entry name" value="PR-1-like"/>
    <property type="match status" value="2"/>
</dbReference>
<gene>
    <name evidence="3" type="ORF">AAG570_004343</name>
</gene>
<comment type="caution">
    <text evidence="3">The sequence shown here is derived from an EMBL/GenBank/DDBJ whole genome shotgun (WGS) entry which is preliminary data.</text>
</comment>
<dbReference type="Pfam" id="PF00188">
    <property type="entry name" value="CAP"/>
    <property type="match status" value="2"/>
</dbReference>
<dbReference type="FunFam" id="3.40.33.10:FF:000002">
    <property type="entry name" value="Golgi-associated plant pathogenesis-related protein 1"/>
    <property type="match status" value="2"/>
</dbReference>
<dbReference type="InterPro" id="IPR018244">
    <property type="entry name" value="Allrgn_V5/Tpx1_CS"/>
</dbReference>
<dbReference type="AlphaFoldDB" id="A0ABD0Y235"/>
<evidence type="ECO:0000259" key="2">
    <source>
        <dbReference type="SMART" id="SM00198"/>
    </source>
</evidence>
<dbReference type="Gene3D" id="3.40.33.10">
    <property type="entry name" value="CAP"/>
    <property type="match status" value="2"/>
</dbReference>
<dbReference type="PANTHER" id="PTHR10334">
    <property type="entry name" value="CYSTEINE-RICH SECRETORY PROTEIN-RELATED"/>
    <property type="match status" value="1"/>
</dbReference>
<dbReference type="InterPro" id="IPR035940">
    <property type="entry name" value="CAP_sf"/>
</dbReference>
<organism evidence="3 4">
    <name type="scientific">Ranatra chinensis</name>
    <dbReference type="NCBI Taxonomy" id="642074"/>
    <lineage>
        <taxon>Eukaryota</taxon>
        <taxon>Metazoa</taxon>
        <taxon>Ecdysozoa</taxon>
        <taxon>Arthropoda</taxon>
        <taxon>Hexapoda</taxon>
        <taxon>Insecta</taxon>
        <taxon>Pterygota</taxon>
        <taxon>Neoptera</taxon>
        <taxon>Paraneoptera</taxon>
        <taxon>Hemiptera</taxon>
        <taxon>Heteroptera</taxon>
        <taxon>Panheteroptera</taxon>
        <taxon>Nepomorpha</taxon>
        <taxon>Nepidae</taxon>
        <taxon>Ranatrinae</taxon>
        <taxon>Ranatra</taxon>
    </lineage>
</organism>